<proteinExistence type="predicted"/>
<sequence length="39" mass="4247">MFVLLTVAFAALTAGLAPRYGTDSRPDFSPLPDRRPRGI</sequence>
<evidence type="ECO:0000313" key="2">
    <source>
        <dbReference type="EMBL" id="CAB4872576.1"/>
    </source>
</evidence>
<name>A0A6J7DPY3_9ZZZZ</name>
<feature type="region of interest" description="Disordered" evidence="1">
    <location>
        <begin position="18"/>
        <end position="39"/>
    </location>
</feature>
<feature type="compositionally biased region" description="Basic and acidic residues" evidence="1">
    <location>
        <begin position="22"/>
        <end position="39"/>
    </location>
</feature>
<protein>
    <submittedName>
        <fullName evidence="2">Unannotated protein</fullName>
    </submittedName>
</protein>
<reference evidence="2" key="1">
    <citation type="submission" date="2020-05" db="EMBL/GenBank/DDBJ databases">
        <authorList>
            <person name="Chiriac C."/>
            <person name="Salcher M."/>
            <person name="Ghai R."/>
            <person name="Kavagutti S V."/>
        </authorList>
    </citation>
    <scope>NUCLEOTIDE SEQUENCE</scope>
</reference>
<evidence type="ECO:0000256" key="1">
    <source>
        <dbReference type="SAM" id="MobiDB-lite"/>
    </source>
</evidence>
<gene>
    <name evidence="2" type="ORF">UFOPK3376_00919</name>
</gene>
<dbReference type="EMBL" id="CAFBLP010000017">
    <property type="protein sequence ID" value="CAB4872576.1"/>
    <property type="molecule type" value="Genomic_DNA"/>
</dbReference>
<accession>A0A6J7DPY3</accession>
<dbReference type="AlphaFoldDB" id="A0A6J7DPY3"/>
<organism evidence="2">
    <name type="scientific">freshwater metagenome</name>
    <dbReference type="NCBI Taxonomy" id="449393"/>
    <lineage>
        <taxon>unclassified sequences</taxon>
        <taxon>metagenomes</taxon>
        <taxon>ecological metagenomes</taxon>
    </lineage>
</organism>